<keyword evidence="8" id="KW-0902">Two-component regulatory system</keyword>
<feature type="transmembrane region" description="Helical" evidence="10">
    <location>
        <begin position="148"/>
        <end position="167"/>
    </location>
</feature>
<keyword evidence="10" id="KW-0812">Transmembrane</keyword>
<evidence type="ECO:0000256" key="7">
    <source>
        <dbReference type="ARBA" id="ARBA00022840"/>
    </source>
</evidence>
<dbReference type="EMBL" id="BAABGN010000001">
    <property type="protein sequence ID" value="GAA4414708.1"/>
    <property type="molecule type" value="Genomic_DNA"/>
</dbReference>
<feature type="transmembrane region" description="Helical" evidence="10">
    <location>
        <begin position="87"/>
        <end position="105"/>
    </location>
</feature>
<dbReference type="InterPro" id="IPR003594">
    <property type="entry name" value="HATPase_dom"/>
</dbReference>
<name>A0ABP8KRT9_9MICO</name>
<reference evidence="13" key="1">
    <citation type="journal article" date="2019" name="Int. J. Syst. Evol. Microbiol.">
        <title>The Global Catalogue of Microorganisms (GCM) 10K type strain sequencing project: providing services to taxonomists for standard genome sequencing and annotation.</title>
        <authorList>
            <consortium name="The Broad Institute Genomics Platform"/>
            <consortium name="The Broad Institute Genome Sequencing Center for Infectious Disease"/>
            <person name="Wu L."/>
            <person name="Ma J."/>
        </authorList>
    </citation>
    <scope>NUCLEOTIDE SEQUENCE [LARGE SCALE GENOMIC DNA]</scope>
    <source>
        <strain evidence="13">JCM 17810</strain>
    </source>
</reference>
<organism evidence="12 13">
    <name type="scientific">Georgenia halophila</name>
    <dbReference type="NCBI Taxonomy" id="620889"/>
    <lineage>
        <taxon>Bacteria</taxon>
        <taxon>Bacillati</taxon>
        <taxon>Actinomycetota</taxon>
        <taxon>Actinomycetes</taxon>
        <taxon>Micrococcales</taxon>
        <taxon>Bogoriellaceae</taxon>
        <taxon>Georgenia</taxon>
    </lineage>
</organism>
<dbReference type="InterPro" id="IPR011712">
    <property type="entry name" value="Sig_transdc_His_kin_sub3_dim/P"/>
</dbReference>
<feature type="region of interest" description="Disordered" evidence="9">
    <location>
        <begin position="380"/>
        <end position="409"/>
    </location>
</feature>
<evidence type="ECO:0000256" key="10">
    <source>
        <dbReference type="SAM" id="Phobius"/>
    </source>
</evidence>
<dbReference type="PANTHER" id="PTHR24421">
    <property type="entry name" value="NITRATE/NITRITE SENSOR PROTEIN NARX-RELATED"/>
    <property type="match status" value="1"/>
</dbReference>
<evidence type="ECO:0000313" key="12">
    <source>
        <dbReference type="EMBL" id="GAA4414708.1"/>
    </source>
</evidence>
<dbReference type="SMART" id="SM00387">
    <property type="entry name" value="HATPase_c"/>
    <property type="match status" value="1"/>
</dbReference>
<feature type="transmembrane region" description="Helical" evidence="10">
    <location>
        <begin position="117"/>
        <end position="141"/>
    </location>
</feature>
<keyword evidence="7" id="KW-0067">ATP-binding</keyword>
<dbReference type="GO" id="GO:0016301">
    <property type="term" value="F:kinase activity"/>
    <property type="evidence" value="ECO:0007669"/>
    <property type="project" value="UniProtKB-KW"/>
</dbReference>
<dbReference type="InterPro" id="IPR036890">
    <property type="entry name" value="HATPase_C_sf"/>
</dbReference>
<keyword evidence="10" id="KW-0472">Membrane</keyword>
<keyword evidence="6 12" id="KW-0418">Kinase</keyword>
<feature type="region of interest" description="Disordered" evidence="9">
    <location>
        <begin position="17"/>
        <end position="51"/>
    </location>
</feature>
<keyword evidence="10" id="KW-1133">Transmembrane helix</keyword>
<dbReference type="Pfam" id="PF02518">
    <property type="entry name" value="HATPase_c"/>
    <property type="match status" value="1"/>
</dbReference>
<dbReference type="Gene3D" id="1.20.5.1930">
    <property type="match status" value="1"/>
</dbReference>
<comment type="caution">
    <text evidence="12">The sequence shown here is derived from an EMBL/GenBank/DDBJ whole genome shotgun (WGS) entry which is preliminary data.</text>
</comment>
<evidence type="ECO:0000256" key="9">
    <source>
        <dbReference type="SAM" id="MobiDB-lite"/>
    </source>
</evidence>
<keyword evidence="5" id="KW-0547">Nucleotide-binding</keyword>
<accession>A0ABP8KRT9</accession>
<dbReference type="PANTHER" id="PTHR24421:SF10">
    <property type="entry name" value="NITRATE_NITRITE SENSOR PROTEIN NARQ"/>
    <property type="match status" value="1"/>
</dbReference>
<dbReference type="Pfam" id="PF07730">
    <property type="entry name" value="HisKA_3"/>
    <property type="match status" value="1"/>
</dbReference>
<evidence type="ECO:0000256" key="3">
    <source>
        <dbReference type="ARBA" id="ARBA00022553"/>
    </source>
</evidence>
<keyword evidence="3" id="KW-0597">Phosphoprotein</keyword>
<evidence type="ECO:0000256" key="4">
    <source>
        <dbReference type="ARBA" id="ARBA00022679"/>
    </source>
</evidence>
<dbReference type="EC" id="2.7.13.3" evidence="2"/>
<dbReference type="Gene3D" id="3.30.565.10">
    <property type="entry name" value="Histidine kinase-like ATPase, C-terminal domain"/>
    <property type="match status" value="1"/>
</dbReference>
<comment type="catalytic activity">
    <reaction evidence="1">
        <text>ATP + protein L-histidine = ADP + protein N-phospho-L-histidine.</text>
        <dbReference type="EC" id="2.7.13.3"/>
    </reaction>
</comment>
<feature type="transmembrane region" description="Helical" evidence="10">
    <location>
        <begin position="173"/>
        <end position="199"/>
    </location>
</feature>
<protein>
    <recommendedName>
        <fullName evidence="2">histidine kinase</fullName>
        <ecNumber evidence="2">2.7.13.3</ecNumber>
    </recommendedName>
</protein>
<keyword evidence="4" id="KW-0808">Transferase</keyword>
<gene>
    <name evidence="12" type="ORF">GCM10023169_00300</name>
</gene>
<evidence type="ECO:0000256" key="8">
    <source>
        <dbReference type="ARBA" id="ARBA00023012"/>
    </source>
</evidence>
<proteinExistence type="predicted"/>
<evidence type="ECO:0000256" key="1">
    <source>
        <dbReference type="ARBA" id="ARBA00000085"/>
    </source>
</evidence>
<keyword evidence="13" id="KW-1185">Reference proteome</keyword>
<evidence type="ECO:0000313" key="13">
    <source>
        <dbReference type="Proteomes" id="UP001500622"/>
    </source>
</evidence>
<dbReference type="CDD" id="cd16917">
    <property type="entry name" value="HATPase_UhpB-NarQ-NarX-like"/>
    <property type="match status" value="1"/>
</dbReference>
<sequence length="444" mass="46040">MPPHRPAGVSLCRISSTGTVAPGRPSLTPAGDIPGMTRVPRLGRVPPSSRDDVDPRLIDGVLALAMALAVAVTIAADFEGAGRSGPVAYLFALAFGGLVAVRRLAPRTMLVLTVLGIFGYYALGFPVIGMALPAVAALYSAAELGRTWWAVGAGAVLVGVSSYFRIIEGQPTAYLYGYELATNVALIAAAIALGVAVRLTRETRERARQIATLTAAEQASAAEQRLQAERVRIARDLHDVVGHSLSVISVHSGVASEAVGRDDAAARQALERVREATSETLRELRATVKVLRTPGTEEPARGAAGLAGIDTLVRSAEDAGLRVELDVDVPAGSVDAAIDAAAYRIVQESLTNVLRHSGARVAEVSARVEGDRVRLRIADDGAGSTPLRRTDGRAVAPPEAPGGRGQGIAGMRERATMLGGSLDAGGGPDAGFVVAADLPRRLDT</sequence>
<feature type="domain" description="Histidine kinase/HSP90-like ATPase" evidence="11">
    <location>
        <begin position="337"/>
        <end position="440"/>
    </location>
</feature>
<dbReference type="SUPFAM" id="SSF55874">
    <property type="entry name" value="ATPase domain of HSP90 chaperone/DNA topoisomerase II/histidine kinase"/>
    <property type="match status" value="1"/>
</dbReference>
<dbReference type="Proteomes" id="UP001500622">
    <property type="component" value="Unassembled WGS sequence"/>
</dbReference>
<feature type="transmembrane region" description="Helical" evidence="10">
    <location>
        <begin position="57"/>
        <end position="75"/>
    </location>
</feature>
<evidence type="ECO:0000256" key="2">
    <source>
        <dbReference type="ARBA" id="ARBA00012438"/>
    </source>
</evidence>
<evidence type="ECO:0000256" key="6">
    <source>
        <dbReference type="ARBA" id="ARBA00022777"/>
    </source>
</evidence>
<evidence type="ECO:0000259" key="11">
    <source>
        <dbReference type="SMART" id="SM00387"/>
    </source>
</evidence>
<dbReference type="InterPro" id="IPR050482">
    <property type="entry name" value="Sensor_HK_TwoCompSys"/>
</dbReference>
<evidence type="ECO:0000256" key="5">
    <source>
        <dbReference type="ARBA" id="ARBA00022741"/>
    </source>
</evidence>